<dbReference type="Proteomes" id="UP000800036">
    <property type="component" value="Unassembled WGS sequence"/>
</dbReference>
<keyword evidence="2" id="KW-1185">Reference proteome</keyword>
<accession>A0A6A5VX24</accession>
<dbReference type="AlphaFoldDB" id="A0A6A5VX24"/>
<evidence type="ECO:0000313" key="1">
    <source>
        <dbReference type="EMBL" id="KAF1980322.1"/>
    </source>
</evidence>
<proteinExistence type="predicted"/>
<name>A0A6A5VX24_9PLEO</name>
<dbReference type="OrthoDB" id="3860121at2759"/>
<protein>
    <submittedName>
        <fullName evidence="1">Uncharacterized protein</fullName>
    </submittedName>
</protein>
<gene>
    <name evidence="1" type="ORF">BU23DRAFT_625564</name>
</gene>
<reference evidence="1" key="1">
    <citation type="journal article" date="2020" name="Stud. Mycol.">
        <title>101 Dothideomycetes genomes: a test case for predicting lifestyles and emergence of pathogens.</title>
        <authorList>
            <person name="Haridas S."/>
            <person name="Albert R."/>
            <person name="Binder M."/>
            <person name="Bloem J."/>
            <person name="Labutti K."/>
            <person name="Salamov A."/>
            <person name="Andreopoulos B."/>
            <person name="Baker S."/>
            <person name="Barry K."/>
            <person name="Bills G."/>
            <person name="Bluhm B."/>
            <person name="Cannon C."/>
            <person name="Castanera R."/>
            <person name="Culley D."/>
            <person name="Daum C."/>
            <person name="Ezra D."/>
            <person name="Gonzalez J."/>
            <person name="Henrissat B."/>
            <person name="Kuo A."/>
            <person name="Liang C."/>
            <person name="Lipzen A."/>
            <person name="Lutzoni F."/>
            <person name="Magnuson J."/>
            <person name="Mondo S."/>
            <person name="Nolan M."/>
            <person name="Ohm R."/>
            <person name="Pangilinan J."/>
            <person name="Park H.-J."/>
            <person name="Ramirez L."/>
            <person name="Alfaro M."/>
            <person name="Sun H."/>
            <person name="Tritt A."/>
            <person name="Yoshinaga Y."/>
            <person name="Zwiers L.-H."/>
            <person name="Turgeon B."/>
            <person name="Goodwin S."/>
            <person name="Spatafora J."/>
            <person name="Crous P."/>
            <person name="Grigoriev I."/>
        </authorList>
    </citation>
    <scope>NUCLEOTIDE SEQUENCE</scope>
    <source>
        <strain evidence="1">CBS 107.79</strain>
    </source>
</reference>
<organism evidence="1 2">
    <name type="scientific">Bimuria novae-zelandiae CBS 107.79</name>
    <dbReference type="NCBI Taxonomy" id="1447943"/>
    <lineage>
        <taxon>Eukaryota</taxon>
        <taxon>Fungi</taxon>
        <taxon>Dikarya</taxon>
        <taxon>Ascomycota</taxon>
        <taxon>Pezizomycotina</taxon>
        <taxon>Dothideomycetes</taxon>
        <taxon>Pleosporomycetidae</taxon>
        <taxon>Pleosporales</taxon>
        <taxon>Massarineae</taxon>
        <taxon>Didymosphaeriaceae</taxon>
        <taxon>Bimuria</taxon>
    </lineage>
</organism>
<dbReference type="EMBL" id="ML976656">
    <property type="protein sequence ID" value="KAF1980322.1"/>
    <property type="molecule type" value="Genomic_DNA"/>
</dbReference>
<sequence>MVDECQQYIKKKRSWLGRPNVEAEPQGGRGIHTDSGDAGVMDTKQWERFIGIAESGIEVMKQCLAPLTKISGYWGIEEVRHYQWASTGWKFCKTLGTAASRIPNWEEASVKLNQLLLNRITNGQSLRPLSTYQIRRLGTT</sequence>
<evidence type="ECO:0000313" key="2">
    <source>
        <dbReference type="Proteomes" id="UP000800036"/>
    </source>
</evidence>